<keyword evidence="5 8" id="KW-1133">Transmembrane helix</keyword>
<dbReference type="GO" id="GO:0005886">
    <property type="term" value="C:plasma membrane"/>
    <property type="evidence" value="ECO:0007669"/>
    <property type="project" value="UniProtKB-SubCell"/>
</dbReference>
<dbReference type="InterPro" id="IPR036259">
    <property type="entry name" value="MFS_trans_sf"/>
</dbReference>
<feature type="transmembrane region" description="Helical" evidence="8">
    <location>
        <begin position="427"/>
        <end position="450"/>
    </location>
</feature>
<dbReference type="InterPro" id="IPR044772">
    <property type="entry name" value="NO3_transporter"/>
</dbReference>
<gene>
    <name evidence="9" type="ORF">BN7_2414</name>
</gene>
<dbReference type="EMBL" id="CAIF01000054">
    <property type="protein sequence ID" value="CCH42869.1"/>
    <property type="molecule type" value="Genomic_DNA"/>
</dbReference>
<comment type="subcellular location">
    <subcellularLocation>
        <location evidence="8">Cell membrane</location>
        <topology evidence="8">Multi-pass membrane protein</topology>
    </subcellularLocation>
    <subcellularLocation>
        <location evidence="1">Membrane</location>
        <topology evidence="1">Multi-pass membrane protein</topology>
    </subcellularLocation>
</comment>
<dbReference type="NCBIfam" id="TIGR00886">
    <property type="entry name" value="2A0108"/>
    <property type="match status" value="1"/>
</dbReference>
<dbReference type="STRING" id="1206466.K0KNB9"/>
<dbReference type="GO" id="GO:0042128">
    <property type="term" value="P:nitrate assimilation"/>
    <property type="evidence" value="ECO:0007669"/>
    <property type="project" value="UniProtKB-UniRule"/>
</dbReference>
<feature type="transmembrane region" description="Helical" evidence="8">
    <location>
        <begin position="403"/>
        <end position="421"/>
    </location>
</feature>
<evidence type="ECO:0000256" key="4">
    <source>
        <dbReference type="ARBA" id="ARBA00022692"/>
    </source>
</evidence>
<evidence type="ECO:0000256" key="2">
    <source>
        <dbReference type="ARBA" id="ARBA00008432"/>
    </source>
</evidence>
<dbReference type="InterPro" id="IPR004737">
    <property type="entry name" value="NO3_transporter_NarK/NarU-like"/>
</dbReference>
<keyword evidence="3 8" id="KW-0813">Transport</keyword>
<feature type="transmembrane region" description="Helical" evidence="8">
    <location>
        <begin position="202"/>
        <end position="221"/>
    </location>
</feature>
<dbReference type="InterPro" id="IPR011701">
    <property type="entry name" value="MFS"/>
</dbReference>
<feature type="transmembrane region" description="Helical" evidence="8">
    <location>
        <begin position="160"/>
        <end position="182"/>
    </location>
</feature>
<feature type="transmembrane region" description="Helical" evidence="8">
    <location>
        <begin position="102"/>
        <end position="122"/>
    </location>
</feature>
<evidence type="ECO:0000256" key="7">
    <source>
        <dbReference type="ARBA" id="ARBA00023136"/>
    </source>
</evidence>
<dbReference type="HOGENOM" id="CLU_024204_1_1_1"/>
<evidence type="ECO:0000256" key="1">
    <source>
        <dbReference type="ARBA" id="ARBA00004141"/>
    </source>
</evidence>
<dbReference type="Gene3D" id="1.20.1250.20">
    <property type="entry name" value="MFS general substrate transporter like domains"/>
    <property type="match status" value="2"/>
</dbReference>
<dbReference type="SUPFAM" id="SSF103473">
    <property type="entry name" value="MFS general substrate transporter"/>
    <property type="match status" value="1"/>
</dbReference>
<keyword evidence="10" id="KW-1185">Reference proteome</keyword>
<name>K0KNB9_WICCF</name>
<dbReference type="Pfam" id="PF07690">
    <property type="entry name" value="MFS_1"/>
    <property type="match status" value="1"/>
</dbReference>
<organism evidence="9 10">
    <name type="scientific">Wickerhamomyces ciferrii (strain ATCC 14091 / BCRC 22168 / CBS 111 / JCM 3599 / NBRC 0793 / NRRL Y-1031 F-60-10)</name>
    <name type="common">Yeast</name>
    <name type="synonym">Pichia ciferrii</name>
    <dbReference type="NCBI Taxonomy" id="1206466"/>
    <lineage>
        <taxon>Eukaryota</taxon>
        <taxon>Fungi</taxon>
        <taxon>Dikarya</taxon>
        <taxon>Ascomycota</taxon>
        <taxon>Saccharomycotina</taxon>
        <taxon>Saccharomycetes</taxon>
        <taxon>Phaffomycetales</taxon>
        <taxon>Wickerhamomycetaceae</taxon>
        <taxon>Wickerhamomyces</taxon>
    </lineage>
</organism>
<dbReference type="InParanoid" id="K0KNB9"/>
<dbReference type="eggNOG" id="ENOG502QPIC">
    <property type="taxonomic scope" value="Eukaryota"/>
</dbReference>
<keyword evidence="4 8" id="KW-0812">Transmembrane</keyword>
<dbReference type="GO" id="GO:0015113">
    <property type="term" value="F:nitrite transmembrane transporter activity"/>
    <property type="evidence" value="ECO:0007669"/>
    <property type="project" value="InterPro"/>
</dbReference>
<comment type="similarity">
    <text evidence="2 8">Belongs to the major facilitator superfamily. Nitrate/nitrite porter (TC 2.A.1.8) family.</text>
</comment>
<accession>K0KNB9</accession>
<evidence type="ECO:0000313" key="9">
    <source>
        <dbReference type="EMBL" id="CCH42869.1"/>
    </source>
</evidence>
<sequence length="532" mass="58155">MGNFITNLYKAPEINPKNNKALSIPILNPLNKYGRNFHLAWLGFFVSFLSWFAFPPLLEHSIKKDLKLTSIDVANNNIAGLSATLIARFLLGPVCDSIGPRYCMVLVLILGTIPTALVPLVHNIHGLHAIRFFIGLLGGSFIPCQMWTTNFFDKSVVGRANALAGGWGNAGGGVAFFVLPLINDDLTRRGYDLSKSWKLSFVIGPMIILLVVAILTFVFGSDCPEGKWSERSDILQIGVDVRKVDIVSIASNHPALSNQVSRLPIDHKLSHKDDKIDDIIGDSSTDTSNQDQNLDIVQTRVGEVVNLDEIIEKPSLKSILKTTFHYRTMLTALPYFTTFGGELAVEAILTGLYVQRSGGQWSQSYAGSWGSMLGLLNVVTRPLGGWISDLLYARFKTTKVKKFWLLFLGAMEGIFLIWIGLVPSLSVHGLIGALGVMCIFMEAGNGANFALVPHVNKSHTGIVAGCTGAIGNLGGILFSLVFRFSIKNGVSEYMKGFWIIGIVVVVINVGCGIIPIKEDRPDELNHEQKIDV</sequence>
<dbReference type="PANTHER" id="PTHR23515">
    <property type="entry name" value="HIGH-AFFINITY NITRATE TRANSPORTER 2.3"/>
    <property type="match status" value="1"/>
</dbReference>
<evidence type="ECO:0000256" key="5">
    <source>
        <dbReference type="ARBA" id="ARBA00022989"/>
    </source>
</evidence>
<evidence type="ECO:0000256" key="8">
    <source>
        <dbReference type="RuleBase" id="RU366033"/>
    </source>
</evidence>
<comment type="caution">
    <text evidence="9">The sequence shown here is derived from an EMBL/GenBank/DDBJ whole genome shotgun (WGS) entry which is preliminary data.</text>
</comment>
<evidence type="ECO:0000256" key="3">
    <source>
        <dbReference type="ARBA" id="ARBA00022448"/>
    </source>
</evidence>
<reference evidence="9 10" key="1">
    <citation type="journal article" date="2012" name="Eukaryot. Cell">
        <title>Draft genome sequence of Wickerhamomyces ciferrii NRRL Y-1031 F-60-10.</title>
        <authorList>
            <person name="Schneider J."/>
            <person name="Andrea H."/>
            <person name="Blom J."/>
            <person name="Jaenicke S."/>
            <person name="Ruckert C."/>
            <person name="Schorsch C."/>
            <person name="Szczepanowski R."/>
            <person name="Farwick M."/>
            <person name="Goesmann A."/>
            <person name="Puhler A."/>
            <person name="Schaffer S."/>
            <person name="Tauch A."/>
            <person name="Kohler T."/>
            <person name="Brinkrolf K."/>
        </authorList>
    </citation>
    <scope>NUCLEOTIDE SEQUENCE [LARGE SCALE GENOMIC DNA]</scope>
    <source>
        <strain evidence="10">ATCC 14091 / BCRC 22168 / CBS 111 / JCM 3599 / NBRC 0793 / NRRL Y-1031 F-60-10</strain>
    </source>
</reference>
<feature type="transmembrane region" description="Helical" evidence="8">
    <location>
        <begin position="128"/>
        <end position="148"/>
    </location>
</feature>
<evidence type="ECO:0000256" key="6">
    <source>
        <dbReference type="ARBA" id="ARBA00023063"/>
    </source>
</evidence>
<keyword evidence="7 8" id="KW-0472">Membrane</keyword>
<dbReference type="GO" id="GO:0015112">
    <property type="term" value="F:nitrate transmembrane transporter activity"/>
    <property type="evidence" value="ECO:0007669"/>
    <property type="project" value="UniProtKB-UniRule"/>
</dbReference>
<protein>
    <recommendedName>
        <fullName evidence="8">Nitrate/nitrite transporter</fullName>
    </recommendedName>
</protein>
<keyword evidence="8" id="KW-1003">Cell membrane</keyword>
<feature type="transmembrane region" description="Helical" evidence="8">
    <location>
        <begin position="496"/>
        <end position="516"/>
    </location>
</feature>
<feature type="transmembrane region" description="Helical" evidence="8">
    <location>
        <begin position="39"/>
        <end position="58"/>
    </location>
</feature>
<keyword evidence="6 8" id="KW-0534">Nitrate assimilation</keyword>
<dbReference type="AlphaFoldDB" id="K0KNB9"/>
<evidence type="ECO:0000313" key="10">
    <source>
        <dbReference type="Proteomes" id="UP000009328"/>
    </source>
</evidence>
<dbReference type="Proteomes" id="UP000009328">
    <property type="component" value="Unassembled WGS sequence"/>
</dbReference>
<feature type="transmembrane region" description="Helical" evidence="8">
    <location>
        <begin position="78"/>
        <end position="95"/>
    </location>
</feature>
<feature type="transmembrane region" description="Helical" evidence="8">
    <location>
        <begin position="462"/>
        <end position="484"/>
    </location>
</feature>
<proteinExistence type="inferred from homology"/>